<feature type="region of interest" description="Disordered" evidence="1">
    <location>
        <begin position="1"/>
        <end position="60"/>
    </location>
</feature>
<dbReference type="AlphaFoldDB" id="A0A5C3Q1L4"/>
<dbReference type="OrthoDB" id="3257409at2759"/>
<reference evidence="2 3" key="1">
    <citation type="journal article" date="2019" name="Nat. Ecol. Evol.">
        <title>Megaphylogeny resolves global patterns of mushroom evolution.</title>
        <authorList>
            <person name="Varga T."/>
            <person name="Krizsan K."/>
            <person name="Foldi C."/>
            <person name="Dima B."/>
            <person name="Sanchez-Garcia M."/>
            <person name="Sanchez-Ramirez S."/>
            <person name="Szollosi G.J."/>
            <person name="Szarkandi J.G."/>
            <person name="Papp V."/>
            <person name="Albert L."/>
            <person name="Andreopoulos W."/>
            <person name="Angelini C."/>
            <person name="Antonin V."/>
            <person name="Barry K.W."/>
            <person name="Bougher N.L."/>
            <person name="Buchanan P."/>
            <person name="Buyck B."/>
            <person name="Bense V."/>
            <person name="Catcheside P."/>
            <person name="Chovatia M."/>
            <person name="Cooper J."/>
            <person name="Damon W."/>
            <person name="Desjardin D."/>
            <person name="Finy P."/>
            <person name="Geml J."/>
            <person name="Haridas S."/>
            <person name="Hughes K."/>
            <person name="Justo A."/>
            <person name="Karasinski D."/>
            <person name="Kautmanova I."/>
            <person name="Kiss B."/>
            <person name="Kocsube S."/>
            <person name="Kotiranta H."/>
            <person name="LaButti K.M."/>
            <person name="Lechner B.E."/>
            <person name="Liimatainen K."/>
            <person name="Lipzen A."/>
            <person name="Lukacs Z."/>
            <person name="Mihaltcheva S."/>
            <person name="Morgado L.N."/>
            <person name="Niskanen T."/>
            <person name="Noordeloos M.E."/>
            <person name="Ohm R.A."/>
            <person name="Ortiz-Santana B."/>
            <person name="Ovrebo C."/>
            <person name="Racz N."/>
            <person name="Riley R."/>
            <person name="Savchenko A."/>
            <person name="Shiryaev A."/>
            <person name="Soop K."/>
            <person name="Spirin V."/>
            <person name="Szebenyi C."/>
            <person name="Tomsovsky M."/>
            <person name="Tulloss R.E."/>
            <person name="Uehling J."/>
            <person name="Grigoriev I.V."/>
            <person name="Vagvolgyi C."/>
            <person name="Papp T."/>
            <person name="Martin F.M."/>
            <person name="Miettinen O."/>
            <person name="Hibbett D.S."/>
            <person name="Nagy L.G."/>
        </authorList>
    </citation>
    <scope>NUCLEOTIDE SEQUENCE [LARGE SCALE GENOMIC DNA]</scope>
    <source>
        <strain evidence="2 3">CBS 309.79</strain>
    </source>
</reference>
<dbReference type="Proteomes" id="UP000305067">
    <property type="component" value="Unassembled WGS sequence"/>
</dbReference>
<accession>A0A5C3Q1L4</accession>
<sequence>MHVDQDYDDDLHPEDLWSDSPEDLSDCDEGYDELGSSDISEDPAGESEDHLSADEYNEDEETDLRLLGLSKHDILREDYLRKIKVGQKLSASEMDAIHAHNYGTSVDKGSRDYKTMRRSFPSLRDLPSHSSLQTEIAAISGLRPVDHQCCVNTCVKYVWNYASLDRCPRHEPQLDSNGHPRNIYSYLPIIPRLTALPLNPKRGIK</sequence>
<gene>
    <name evidence="2" type="ORF">BDV98DRAFT_638643</name>
</gene>
<protein>
    <submittedName>
        <fullName evidence="2">Uncharacterized protein</fullName>
    </submittedName>
</protein>
<proteinExistence type="predicted"/>
<organism evidence="2 3">
    <name type="scientific">Pterulicium gracile</name>
    <dbReference type="NCBI Taxonomy" id="1884261"/>
    <lineage>
        <taxon>Eukaryota</taxon>
        <taxon>Fungi</taxon>
        <taxon>Dikarya</taxon>
        <taxon>Basidiomycota</taxon>
        <taxon>Agaricomycotina</taxon>
        <taxon>Agaricomycetes</taxon>
        <taxon>Agaricomycetidae</taxon>
        <taxon>Agaricales</taxon>
        <taxon>Pleurotineae</taxon>
        <taxon>Pterulaceae</taxon>
        <taxon>Pterulicium</taxon>
    </lineage>
</organism>
<evidence type="ECO:0000313" key="2">
    <source>
        <dbReference type="EMBL" id="TFK95994.1"/>
    </source>
</evidence>
<evidence type="ECO:0000256" key="1">
    <source>
        <dbReference type="SAM" id="MobiDB-lite"/>
    </source>
</evidence>
<name>A0A5C3Q1L4_9AGAR</name>
<dbReference type="EMBL" id="ML178869">
    <property type="protein sequence ID" value="TFK95994.1"/>
    <property type="molecule type" value="Genomic_DNA"/>
</dbReference>
<evidence type="ECO:0000313" key="3">
    <source>
        <dbReference type="Proteomes" id="UP000305067"/>
    </source>
</evidence>
<keyword evidence="3" id="KW-1185">Reference proteome</keyword>
<feature type="compositionally biased region" description="Acidic residues" evidence="1">
    <location>
        <begin position="1"/>
        <end position="32"/>
    </location>
</feature>